<evidence type="ECO:0000313" key="1">
    <source>
        <dbReference type="EMBL" id="KAK6757087.1"/>
    </source>
</evidence>
<dbReference type="Proteomes" id="UP001303046">
    <property type="component" value="Unassembled WGS sequence"/>
</dbReference>
<gene>
    <name evidence="1" type="primary">Necator_chrV.g19903</name>
    <name evidence="1" type="ORF">RB195_015111</name>
</gene>
<dbReference type="EMBL" id="JAVFWL010000005">
    <property type="protein sequence ID" value="KAK6757087.1"/>
    <property type="molecule type" value="Genomic_DNA"/>
</dbReference>
<protein>
    <submittedName>
        <fullName evidence="1">Uncharacterized protein</fullName>
    </submittedName>
</protein>
<accession>A0ABR1E329</accession>
<name>A0ABR1E329_NECAM</name>
<evidence type="ECO:0000313" key="2">
    <source>
        <dbReference type="Proteomes" id="UP001303046"/>
    </source>
</evidence>
<keyword evidence="2" id="KW-1185">Reference proteome</keyword>
<comment type="caution">
    <text evidence="1">The sequence shown here is derived from an EMBL/GenBank/DDBJ whole genome shotgun (WGS) entry which is preliminary data.</text>
</comment>
<sequence>MESRFSSSPTRLDGKSSFSVVQFIFIFSDHESINLDNVYFSRLTVNSSTSTLKTDNFHVLITNTTLKIDCYIGELIKLLDTSVYFVTKKHKTW</sequence>
<organism evidence="1 2">
    <name type="scientific">Necator americanus</name>
    <name type="common">Human hookworm</name>
    <dbReference type="NCBI Taxonomy" id="51031"/>
    <lineage>
        <taxon>Eukaryota</taxon>
        <taxon>Metazoa</taxon>
        <taxon>Ecdysozoa</taxon>
        <taxon>Nematoda</taxon>
        <taxon>Chromadorea</taxon>
        <taxon>Rhabditida</taxon>
        <taxon>Rhabditina</taxon>
        <taxon>Rhabditomorpha</taxon>
        <taxon>Strongyloidea</taxon>
        <taxon>Ancylostomatidae</taxon>
        <taxon>Bunostominae</taxon>
        <taxon>Necator</taxon>
    </lineage>
</organism>
<proteinExistence type="predicted"/>
<reference evidence="1 2" key="1">
    <citation type="submission" date="2023-08" db="EMBL/GenBank/DDBJ databases">
        <title>A Necator americanus chromosomal reference genome.</title>
        <authorList>
            <person name="Ilik V."/>
            <person name="Petrzelkova K.J."/>
            <person name="Pardy F."/>
            <person name="Fuh T."/>
            <person name="Niatou-Singa F.S."/>
            <person name="Gouil Q."/>
            <person name="Baker L."/>
            <person name="Ritchie M.E."/>
            <person name="Jex A.R."/>
            <person name="Gazzola D."/>
            <person name="Li H."/>
            <person name="Toshio Fujiwara R."/>
            <person name="Zhan B."/>
            <person name="Aroian R.V."/>
            <person name="Pafco B."/>
            <person name="Schwarz E.M."/>
        </authorList>
    </citation>
    <scope>NUCLEOTIDE SEQUENCE [LARGE SCALE GENOMIC DNA]</scope>
    <source>
        <strain evidence="1 2">Aroian</strain>
        <tissue evidence="1">Whole animal</tissue>
    </source>
</reference>